<dbReference type="EMBL" id="BGPR01058271">
    <property type="protein sequence ID" value="GBO34448.1"/>
    <property type="molecule type" value="Genomic_DNA"/>
</dbReference>
<dbReference type="AlphaFoldDB" id="A0A4Y2WD08"/>
<gene>
    <name evidence="1" type="ORF">AVEN_54246_1</name>
</gene>
<organism evidence="1 2">
    <name type="scientific">Araneus ventricosus</name>
    <name type="common">Orbweaver spider</name>
    <name type="synonym">Epeira ventricosa</name>
    <dbReference type="NCBI Taxonomy" id="182803"/>
    <lineage>
        <taxon>Eukaryota</taxon>
        <taxon>Metazoa</taxon>
        <taxon>Ecdysozoa</taxon>
        <taxon>Arthropoda</taxon>
        <taxon>Chelicerata</taxon>
        <taxon>Arachnida</taxon>
        <taxon>Araneae</taxon>
        <taxon>Araneomorphae</taxon>
        <taxon>Entelegynae</taxon>
        <taxon>Araneoidea</taxon>
        <taxon>Araneidae</taxon>
        <taxon>Araneus</taxon>
    </lineage>
</organism>
<evidence type="ECO:0000313" key="2">
    <source>
        <dbReference type="Proteomes" id="UP000499080"/>
    </source>
</evidence>
<proteinExistence type="predicted"/>
<accession>A0A4Y2WD08</accession>
<keyword evidence="2" id="KW-1185">Reference proteome</keyword>
<evidence type="ECO:0000313" key="1">
    <source>
        <dbReference type="EMBL" id="GBO34448.1"/>
    </source>
</evidence>
<sequence length="182" mass="21097">MTVSKIREINLRTLFSRSPVSWIRLQYTVEIAGAVRGELRASHLISPKFESKYIFIQLIFTRFNLHSAADFIVSSSNRIFQKYVSPFLWIRDSKPVVRVPQGPVGVRKIKIGSKNSAHHFVPVDPDHYVFRCPLTAEFHLKEPSDEHRKRWFKNLRYNGQAQSKLIQAFKISNGICDRLTQG</sequence>
<comment type="caution">
    <text evidence="1">The sequence shown here is derived from an EMBL/GenBank/DDBJ whole genome shotgun (WGS) entry which is preliminary data.</text>
</comment>
<reference evidence="1 2" key="1">
    <citation type="journal article" date="2019" name="Sci. Rep.">
        <title>Orb-weaving spider Araneus ventricosus genome elucidates the spidroin gene catalogue.</title>
        <authorList>
            <person name="Kono N."/>
            <person name="Nakamura H."/>
            <person name="Ohtoshi R."/>
            <person name="Moran D.A.P."/>
            <person name="Shinohara A."/>
            <person name="Yoshida Y."/>
            <person name="Fujiwara M."/>
            <person name="Mori M."/>
            <person name="Tomita M."/>
            <person name="Arakawa K."/>
        </authorList>
    </citation>
    <scope>NUCLEOTIDE SEQUENCE [LARGE SCALE GENOMIC DNA]</scope>
</reference>
<dbReference type="Proteomes" id="UP000499080">
    <property type="component" value="Unassembled WGS sequence"/>
</dbReference>
<name>A0A4Y2WD08_ARAVE</name>
<protein>
    <submittedName>
        <fullName evidence="1">Uncharacterized protein</fullName>
    </submittedName>
</protein>